<dbReference type="PANTHER" id="PTHR21540">
    <property type="entry name" value="RING FINGER AND SWIM DOMAIN-CONTAINING PROTEIN 2"/>
    <property type="match status" value="1"/>
</dbReference>
<gene>
    <name evidence="3" type="ORF">METZ01_LOCUS117022</name>
</gene>
<dbReference type="InterPro" id="IPR039903">
    <property type="entry name" value="Zswim2"/>
</dbReference>
<dbReference type="InterPro" id="IPR001841">
    <property type="entry name" value="Znf_RING"/>
</dbReference>
<reference evidence="3" key="1">
    <citation type="submission" date="2018-05" db="EMBL/GenBank/DDBJ databases">
        <authorList>
            <person name="Lanie J.A."/>
            <person name="Ng W.-L."/>
            <person name="Kazmierczak K.M."/>
            <person name="Andrzejewski T.M."/>
            <person name="Davidsen T.M."/>
            <person name="Wayne K.J."/>
            <person name="Tettelin H."/>
            <person name="Glass J.I."/>
            <person name="Rusch D."/>
            <person name="Podicherti R."/>
            <person name="Tsui H.-C.T."/>
            <person name="Winkler M.E."/>
        </authorList>
    </citation>
    <scope>NUCLEOTIDE SEQUENCE</scope>
</reference>
<name>A0A381XHH4_9ZZZZ</name>
<feature type="domain" description="RING-type" evidence="1">
    <location>
        <begin position="168"/>
        <end position="210"/>
    </location>
</feature>
<dbReference type="GO" id="GO:0061630">
    <property type="term" value="F:ubiquitin protein ligase activity"/>
    <property type="evidence" value="ECO:0007669"/>
    <property type="project" value="InterPro"/>
</dbReference>
<dbReference type="PROSITE" id="PS50089">
    <property type="entry name" value="ZF_RING_2"/>
    <property type="match status" value="1"/>
</dbReference>
<dbReference type="InterPro" id="IPR007527">
    <property type="entry name" value="Znf_SWIM"/>
</dbReference>
<evidence type="ECO:0008006" key="4">
    <source>
        <dbReference type="Google" id="ProtNLM"/>
    </source>
</evidence>
<dbReference type="EMBL" id="UINC01015197">
    <property type="protein sequence ID" value="SVA64168.1"/>
    <property type="molecule type" value="Genomic_DNA"/>
</dbReference>
<evidence type="ECO:0000313" key="3">
    <source>
        <dbReference type="EMBL" id="SVA64168.1"/>
    </source>
</evidence>
<evidence type="ECO:0000259" key="1">
    <source>
        <dbReference type="PROSITE" id="PS50089"/>
    </source>
</evidence>
<feature type="domain" description="SWIM-type" evidence="2">
    <location>
        <begin position="45"/>
        <end position="84"/>
    </location>
</feature>
<evidence type="ECO:0000259" key="2">
    <source>
        <dbReference type="PROSITE" id="PS50966"/>
    </source>
</evidence>
<sequence>MVTKLKYDQKKRIDKSLNERFFLVDYSDIANKLCFNICGTTGNIYKITINTNYKNISCNCPDNIRCRQLKCLCKHCCFVLLKVLKVYIVNSEDYLINRFSNRVADLFETLKFSENININIINSYENLLQNLDSSNYDDKITERYILLRGKYKDVFHNSKRELDVNDNCPICLCEFKNKELVINCPSCHNYIHKSCIEDWIKVKANCPMCRSKSFSNYIEKQYINLST</sequence>
<dbReference type="PROSITE" id="PS50966">
    <property type="entry name" value="ZF_SWIM"/>
    <property type="match status" value="1"/>
</dbReference>
<dbReference type="InterPro" id="IPR013083">
    <property type="entry name" value="Znf_RING/FYVE/PHD"/>
</dbReference>
<organism evidence="3">
    <name type="scientific">marine metagenome</name>
    <dbReference type="NCBI Taxonomy" id="408172"/>
    <lineage>
        <taxon>unclassified sequences</taxon>
        <taxon>metagenomes</taxon>
        <taxon>ecological metagenomes</taxon>
    </lineage>
</organism>
<dbReference type="PANTHER" id="PTHR21540:SF0">
    <property type="entry name" value="PHD FAMILY PROTEIN"/>
    <property type="match status" value="1"/>
</dbReference>
<dbReference type="Gene3D" id="3.30.40.10">
    <property type="entry name" value="Zinc/RING finger domain, C3HC4 (zinc finger)"/>
    <property type="match status" value="1"/>
</dbReference>
<proteinExistence type="predicted"/>
<dbReference type="Pfam" id="PF13639">
    <property type="entry name" value="zf-RING_2"/>
    <property type="match status" value="1"/>
</dbReference>
<accession>A0A381XHH4</accession>
<dbReference type="SUPFAM" id="SSF57850">
    <property type="entry name" value="RING/U-box"/>
    <property type="match status" value="1"/>
</dbReference>
<dbReference type="GO" id="GO:0008270">
    <property type="term" value="F:zinc ion binding"/>
    <property type="evidence" value="ECO:0007669"/>
    <property type="project" value="InterPro"/>
</dbReference>
<dbReference type="AlphaFoldDB" id="A0A381XHH4"/>
<protein>
    <recommendedName>
        <fullName evidence="4">RING-type domain-containing protein</fullName>
    </recommendedName>
</protein>